<protein>
    <submittedName>
        <fullName evidence="4">FecR family protein</fullName>
    </submittedName>
</protein>
<feature type="transmembrane region" description="Helical" evidence="1">
    <location>
        <begin position="74"/>
        <end position="95"/>
    </location>
</feature>
<feature type="domain" description="FecR protein" evidence="2">
    <location>
        <begin position="106"/>
        <end position="195"/>
    </location>
</feature>
<feature type="domain" description="FecR N-terminal" evidence="3">
    <location>
        <begin position="7"/>
        <end position="47"/>
    </location>
</feature>
<organism evidence="4 5">
    <name type="scientific">Dongia sedimenti</name>
    <dbReference type="NCBI Taxonomy" id="3064282"/>
    <lineage>
        <taxon>Bacteria</taxon>
        <taxon>Pseudomonadati</taxon>
        <taxon>Pseudomonadota</taxon>
        <taxon>Alphaproteobacteria</taxon>
        <taxon>Rhodospirillales</taxon>
        <taxon>Dongiaceae</taxon>
        <taxon>Dongia</taxon>
    </lineage>
</organism>
<dbReference type="PIRSF" id="PIRSF018266">
    <property type="entry name" value="FecR"/>
    <property type="match status" value="1"/>
</dbReference>
<dbReference type="Gene3D" id="2.60.120.1440">
    <property type="match status" value="1"/>
</dbReference>
<name>A0ABU0YQV1_9PROT</name>
<dbReference type="RefSeq" id="WP_379957612.1">
    <property type="nucleotide sequence ID" value="NZ_JAUYVI010000005.1"/>
</dbReference>
<dbReference type="Proteomes" id="UP001230156">
    <property type="component" value="Unassembled WGS sequence"/>
</dbReference>
<keyword evidence="1" id="KW-0812">Transmembrane</keyword>
<comment type="caution">
    <text evidence="4">The sequence shown here is derived from an EMBL/GenBank/DDBJ whole genome shotgun (WGS) entry which is preliminary data.</text>
</comment>
<evidence type="ECO:0000256" key="1">
    <source>
        <dbReference type="SAM" id="Phobius"/>
    </source>
</evidence>
<evidence type="ECO:0000313" key="4">
    <source>
        <dbReference type="EMBL" id="MDQ7249540.1"/>
    </source>
</evidence>
<keyword evidence="1" id="KW-1133">Transmembrane helix</keyword>
<accession>A0ABU0YQV1</accession>
<evidence type="ECO:0000259" key="2">
    <source>
        <dbReference type="Pfam" id="PF04773"/>
    </source>
</evidence>
<dbReference type="Pfam" id="PF04773">
    <property type="entry name" value="FecR"/>
    <property type="match status" value="1"/>
</dbReference>
<keyword evidence="1" id="KW-0472">Membrane</keyword>
<dbReference type="InterPro" id="IPR032623">
    <property type="entry name" value="FecR_N"/>
</dbReference>
<dbReference type="Gene3D" id="3.55.50.30">
    <property type="match status" value="1"/>
</dbReference>
<proteinExistence type="predicted"/>
<dbReference type="Pfam" id="PF16220">
    <property type="entry name" value="DUF4880"/>
    <property type="match status" value="1"/>
</dbReference>
<evidence type="ECO:0000259" key="3">
    <source>
        <dbReference type="Pfam" id="PF16220"/>
    </source>
</evidence>
<keyword evidence="5" id="KW-1185">Reference proteome</keyword>
<dbReference type="InterPro" id="IPR006860">
    <property type="entry name" value="FecR"/>
</dbReference>
<sequence>MNRRIAEQAADWALRLADGISEPERLDFDAWLRRDPAHGRAFDRARRIMGEAGMALRLDTDFTRRLLRRPEKRGGPTAIVVLLVLAAAGGAFLAADGPLRLRADFVSAAGDMPRIALSDGSYVTLNGESAIAAHFDAGTRSVTLLKGEAYFEVASDPARPFVVTAGPGRIEARGTAFDVNLVGGEVDVTVTEHTVAVKATAAGAETLLASGRRLAYDDQGILRRPEPVPEGFETPWRQGRLIFEDRPLSMVAEEIFRHLPGKVVVADRALAGRRISGSFDLADPEAALASFATAFGLRVAHLGSVLTVIY</sequence>
<dbReference type="PANTHER" id="PTHR30273">
    <property type="entry name" value="PERIPLASMIC SIGNAL SENSOR AND SIGMA FACTOR ACTIVATOR FECR-RELATED"/>
    <property type="match status" value="1"/>
</dbReference>
<dbReference type="PANTHER" id="PTHR30273:SF2">
    <property type="entry name" value="PROTEIN FECR"/>
    <property type="match status" value="1"/>
</dbReference>
<dbReference type="InterPro" id="IPR012373">
    <property type="entry name" value="Ferrdict_sens_TM"/>
</dbReference>
<gene>
    <name evidence="4" type="ORF">Q8A70_17765</name>
</gene>
<evidence type="ECO:0000313" key="5">
    <source>
        <dbReference type="Proteomes" id="UP001230156"/>
    </source>
</evidence>
<dbReference type="EMBL" id="JAUYVI010000005">
    <property type="protein sequence ID" value="MDQ7249540.1"/>
    <property type="molecule type" value="Genomic_DNA"/>
</dbReference>
<reference evidence="5" key="1">
    <citation type="submission" date="2023-08" db="EMBL/GenBank/DDBJ databases">
        <title>Rhodospirillaceae gen. nov., a novel taxon isolated from the Yangtze River Yuezi River estuary sludge.</title>
        <authorList>
            <person name="Ruan L."/>
        </authorList>
    </citation>
    <scope>NUCLEOTIDE SEQUENCE [LARGE SCALE GENOMIC DNA]</scope>
    <source>
        <strain evidence="5">R-7</strain>
    </source>
</reference>